<keyword evidence="3" id="KW-1003">Cell membrane</keyword>
<evidence type="ECO:0000256" key="5">
    <source>
        <dbReference type="ARBA" id="ARBA00022989"/>
    </source>
</evidence>
<dbReference type="GO" id="GO:0005886">
    <property type="term" value="C:plasma membrane"/>
    <property type="evidence" value="ECO:0007669"/>
    <property type="project" value="UniProtKB-SubCell"/>
</dbReference>
<keyword evidence="6" id="KW-0915">Sodium</keyword>
<keyword evidence="7" id="KW-0406">Ion transport</keyword>
<dbReference type="GO" id="GO:0015385">
    <property type="term" value="F:sodium:proton antiporter activity"/>
    <property type="evidence" value="ECO:0007669"/>
    <property type="project" value="InterPro"/>
</dbReference>
<feature type="domain" description="Cation/H+ exchanger transmembrane" evidence="11">
    <location>
        <begin position="14"/>
        <end position="332"/>
    </location>
</feature>
<evidence type="ECO:0000256" key="10">
    <source>
        <dbReference type="SAM" id="Phobius"/>
    </source>
</evidence>
<dbReference type="EMBL" id="FNBE01000005">
    <property type="protein sequence ID" value="SDF45952.1"/>
    <property type="molecule type" value="Genomic_DNA"/>
</dbReference>
<comment type="subcellular location">
    <subcellularLocation>
        <location evidence="1">Cell membrane</location>
        <topology evidence="1">Multi-pass membrane protein</topology>
    </subcellularLocation>
</comment>
<keyword evidence="5 10" id="KW-1133">Transmembrane helix</keyword>
<accession>A0A1G7L8S8</accession>
<keyword evidence="13" id="KW-1185">Reference proteome</keyword>
<dbReference type="Proteomes" id="UP000198967">
    <property type="component" value="Unassembled WGS sequence"/>
</dbReference>
<evidence type="ECO:0000313" key="13">
    <source>
        <dbReference type="Proteomes" id="UP000198967"/>
    </source>
</evidence>
<evidence type="ECO:0000256" key="4">
    <source>
        <dbReference type="ARBA" id="ARBA00022692"/>
    </source>
</evidence>
<evidence type="ECO:0000256" key="6">
    <source>
        <dbReference type="ARBA" id="ARBA00023053"/>
    </source>
</evidence>
<evidence type="ECO:0000256" key="7">
    <source>
        <dbReference type="ARBA" id="ARBA00023065"/>
    </source>
</evidence>
<sequence>MELLIIGVCGLLAIAACAVLSERVEVAAPLVLVVVGLLVSIVPGVPEFAVDPEWILAGVLPPLLFSSAVSMPAMDFRRELGAISGLSVLLVVLSTAVLGLVVNALVPDLGLAASVALGAILSPTDAVATSIVKKVGVAPRITTLLDGESLLNDATALVVLRAAIAATAASVSVGGVLADFVVAVVVAVVVGLVVGRLGLVVRSRIRQAPVSTVVSYALPFAASIPAEELHGSGLVAAVVAGLVTGQGAIRFLSPQHRLSDRQNWRTVETVLEGGIFLLMGLELTTVLGDLRADAGSVWAGVGLAALALVLTLAVRAVFLAPLITIQNRFARRGASLRPRLAGVDEKLQVGNTIEFRGRSREIDDPERAERFRTRLRRKIADIDYLLAVPLGPREGAVLVWAGMRGAVTLAAAQTLPEDTPLRSLLVFVAFLVAAASLLVQGGTLAWFVRLVKPAAPDPDEVAAERGELIDRMRAASWTVLEQHAANPQVAEFLERSADEAQRPDPGDLRALRLEMIEAQRTALVAARAEGTFDAGALTTALENLDAEQISIELRGGG</sequence>
<feature type="transmembrane region" description="Helical" evidence="10">
    <location>
        <begin position="423"/>
        <end position="448"/>
    </location>
</feature>
<dbReference type="OrthoDB" id="57886at2"/>
<dbReference type="PANTHER" id="PTHR10110">
    <property type="entry name" value="SODIUM/HYDROGEN EXCHANGER"/>
    <property type="match status" value="1"/>
</dbReference>
<protein>
    <submittedName>
        <fullName evidence="12">Sodium/proton antiporter, CPA1 family</fullName>
    </submittedName>
</protein>
<dbReference type="Gene3D" id="6.10.140.1330">
    <property type="match status" value="1"/>
</dbReference>
<dbReference type="GO" id="GO:0015386">
    <property type="term" value="F:potassium:proton antiporter activity"/>
    <property type="evidence" value="ECO:0007669"/>
    <property type="project" value="TreeGrafter"/>
</dbReference>
<feature type="transmembrane region" description="Helical" evidence="10">
    <location>
        <begin position="273"/>
        <end position="292"/>
    </location>
</feature>
<evidence type="ECO:0000259" key="11">
    <source>
        <dbReference type="Pfam" id="PF00999"/>
    </source>
</evidence>
<feature type="transmembrane region" description="Helical" evidence="10">
    <location>
        <begin position="27"/>
        <end position="45"/>
    </location>
</feature>
<keyword evidence="8 10" id="KW-0472">Membrane</keyword>
<name>A0A1G7L8S8_PSEOR</name>
<feature type="transmembrane region" description="Helical" evidence="10">
    <location>
        <begin position="180"/>
        <end position="201"/>
    </location>
</feature>
<dbReference type="InterPro" id="IPR018422">
    <property type="entry name" value="Cation/H_exchanger_CPA1"/>
</dbReference>
<keyword evidence="2" id="KW-0813">Transport</keyword>
<dbReference type="Pfam" id="PF00999">
    <property type="entry name" value="Na_H_Exchanger"/>
    <property type="match status" value="2"/>
</dbReference>
<organism evidence="12 13">
    <name type="scientific">Pseudonocardia oroxyli</name>
    <dbReference type="NCBI Taxonomy" id="366584"/>
    <lineage>
        <taxon>Bacteria</taxon>
        <taxon>Bacillati</taxon>
        <taxon>Actinomycetota</taxon>
        <taxon>Actinomycetes</taxon>
        <taxon>Pseudonocardiales</taxon>
        <taxon>Pseudonocardiaceae</taxon>
        <taxon>Pseudonocardia</taxon>
    </lineage>
</organism>
<gene>
    <name evidence="12" type="ORF">SAMN05216377_10519</name>
</gene>
<keyword evidence="4 10" id="KW-0812">Transmembrane</keyword>
<evidence type="ECO:0000256" key="8">
    <source>
        <dbReference type="ARBA" id="ARBA00023136"/>
    </source>
</evidence>
<dbReference type="PANTHER" id="PTHR10110:SF86">
    <property type="entry name" value="SODIUM_HYDROGEN EXCHANGER 7"/>
    <property type="match status" value="1"/>
</dbReference>
<proteinExistence type="predicted"/>
<evidence type="ECO:0000256" key="3">
    <source>
        <dbReference type="ARBA" id="ARBA00022475"/>
    </source>
</evidence>
<reference evidence="12 13" key="1">
    <citation type="submission" date="2016-10" db="EMBL/GenBank/DDBJ databases">
        <authorList>
            <person name="de Groot N.N."/>
        </authorList>
    </citation>
    <scope>NUCLEOTIDE SEQUENCE [LARGE SCALE GENOMIC DNA]</scope>
    <source>
        <strain evidence="12 13">CGMCC 4.3143</strain>
    </source>
</reference>
<feature type="transmembrane region" description="Helical" evidence="10">
    <location>
        <begin position="80"/>
        <end position="106"/>
    </location>
</feature>
<dbReference type="GO" id="GO:0098719">
    <property type="term" value="P:sodium ion import across plasma membrane"/>
    <property type="evidence" value="ECO:0007669"/>
    <property type="project" value="TreeGrafter"/>
</dbReference>
<feature type="transmembrane region" description="Helical" evidence="10">
    <location>
        <begin position="54"/>
        <end position="74"/>
    </location>
</feature>
<dbReference type="AlphaFoldDB" id="A0A1G7L8S8"/>
<feature type="domain" description="Cation/H+ exchanger transmembrane" evidence="11">
    <location>
        <begin position="388"/>
        <end position="449"/>
    </location>
</feature>
<dbReference type="RefSeq" id="WP_093080178.1">
    <property type="nucleotide sequence ID" value="NZ_FNBE01000005.1"/>
</dbReference>
<evidence type="ECO:0000256" key="2">
    <source>
        <dbReference type="ARBA" id="ARBA00022448"/>
    </source>
</evidence>
<keyword evidence="9" id="KW-0739">Sodium transport</keyword>
<feature type="transmembrane region" description="Helical" evidence="10">
    <location>
        <begin position="298"/>
        <end position="323"/>
    </location>
</feature>
<evidence type="ECO:0000256" key="1">
    <source>
        <dbReference type="ARBA" id="ARBA00004651"/>
    </source>
</evidence>
<dbReference type="InterPro" id="IPR006153">
    <property type="entry name" value="Cation/H_exchanger_TM"/>
</dbReference>
<dbReference type="GO" id="GO:0051453">
    <property type="term" value="P:regulation of intracellular pH"/>
    <property type="evidence" value="ECO:0007669"/>
    <property type="project" value="TreeGrafter"/>
</dbReference>
<evidence type="ECO:0000256" key="9">
    <source>
        <dbReference type="ARBA" id="ARBA00023201"/>
    </source>
</evidence>
<evidence type="ECO:0000313" key="12">
    <source>
        <dbReference type="EMBL" id="SDF45952.1"/>
    </source>
</evidence>
<dbReference type="STRING" id="366584.SAMN05216377_10519"/>